<name>B6ALP7_9BACT</name>
<proteinExistence type="predicted"/>
<organism evidence="1">
    <name type="scientific">Leptospirillum sp. Group II '5-way CG'</name>
    <dbReference type="NCBI Taxonomy" id="419541"/>
    <lineage>
        <taxon>Bacteria</taxon>
        <taxon>Pseudomonadati</taxon>
        <taxon>Nitrospirota</taxon>
        <taxon>Nitrospiria</taxon>
        <taxon>Nitrospirales</taxon>
        <taxon>Nitrospiraceae</taxon>
        <taxon>Leptospirillum</taxon>
    </lineage>
</organism>
<accession>B6ALP7</accession>
<evidence type="ECO:0000313" key="1">
    <source>
        <dbReference type="EMBL" id="EDZ39404.1"/>
    </source>
</evidence>
<gene>
    <name evidence="1" type="ORF">CGL2_11277039</name>
</gene>
<protein>
    <submittedName>
        <fullName evidence="1">Uncharacterized protein</fullName>
    </submittedName>
</protein>
<dbReference type="EMBL" id="DS995259">
    <property type="protein sequence ID" value="EDZ39404.1"/>
    <property type="molecule type" value="Genomic_DNA"/>
</dbReference>
<reference evidence="1" key="2">
    <citation type="journal article" date="2008" name="PLoS Biol.">
        <title>Population genomic analysis of strain variation in Leptospirillum group II bacteria involved in acid mine drainage formation.</title>
        <authorList>
            <person name="Simmons S.L."/>
            <person name="Dibartolo G."/>
            <person name="Denef V.J."/>
            <person name="Goltsman D.S."/>
            <person name="Thelen M.P."/>
            <person name="Banfield J.F."/>
        </authorList>
    </citation>
    <scope>NUCLEOTIDE SEQUENCE [LARGE SCALE GENOMIC DNA]</scope>
</reference>
<dbReference type="AlphaFoldDB" id="B6ALP7"/>
<reference evidence="1" key="1">
    <citation type="journal article" date="2004" name="Nature">
        <title>Community structure and metabolism through reconstruction of microbial genomes from the environment.</title>
        <authorList>
            <person name="Tyson G.W."/>
            <person name="Chapman J."/>
            <person name="Hugenholtz P."/>
            <person name="Allen E.E."/>
            <person name="Ram R.J."/>
            <person name="Richardson P.M."/>
            <person name="Solovyev V.V."/>
            <person name="Rubin E.M."/>
            <person name="Rokhsar D.S."/>
            <person name="Banfield J.F."/>
        </authorList>
    </citation>
    <scope>NUCLEOTIDE SEQUENCE [LARGE SCALE GENOMIC DNA]</scope>
</reference>
<sequence>MTGWVLIAWGTRGTGRMPACSRRLKAYARWGGAGTNPGINPACVVPTAGASWAADAGRFRQKFPSSPFHCATNFGKSLNTLPPPEADWSLRPQ</sequence>